<dbReference type="Pfam" id="PF04316">
    <property type="entry name" value="FlgM"/>
    <property type="match status" value="1"/>
</dbReference>
<comment type="function">
    <text evidence="7">Responsible for the coupling of flagellin expression to flagellar assembly by preventing expression of the flagellin genes when a component of the middle class of proteins is defective. It negatively regulates flagellar genes by inhibiting the activity of FliA by directly binding to FliA.</text>
</comment>
<dbReference type="EMBL" id="FVZE01000002">
    <property type="protein sequence ID" value="SLJ95442.1"/>
    <property type="molecule type" value="Genomic_DNA"/>
</dbReference>
<comment type="similarity">
    <text evidence="1">Belongs to the FlgM family.</text>
</comment>
<dbReference type="Proteomes" id="UP000190989">
    <property type="component" value="Unassembled WGS sequence"/>
</dbReference>
<keyword evidence="6" id="KW-0804">Transcription</keyword>
<evidence type="ECO:0000313" key="10">
    <source>
        <dbReference type="EMBL" id="SLJ95442.1"/>
    </source>
</evidence>
<evidence type="ECO:0000256" key="7">
    <source>
        <dbReference type="ARBA" id="ARBA00024739"/>
    </source>
</evidence>
<keyword evidence="11" id="KW-1185">Reference proteome</keyword>
<dbReference type="GO" id="GO:0044781">
    <property type="term" value="P:bacterial-type flagellum organization"/>
    <property type="evidence" value="ECO:0007669"/>
    <property type="project" value="UniProtKB-KW"/>
</dbReference>
<sequence length="107" mass="10710">MPPIEVGPARAITAISARLARTAGNDSLPGANSVAAANKTVPADKQAAITAGAAVETTEALDPSAPPVNAERVKQIRKAVESGTYPLVPAEIADAMIAAGVLLRSGK</sequence>
<name>A0A1U6HI45_9SPHN</name>
<dbReference type="GO" id="GO:0045892">
    <property type="term" value="P:negative regulation of DNA-templated transcription"/>
    <property type="evidence" value="ECO:0007669"/>
    <property type="project" value="InterPro"/>
</dbReference>
<keyword evidence="3" id="KW-0678">Repressor</keyword>
<evidence type="ECO:0000313" key="11">
    <source>
        <dbReference type="Proteomes" id="UP000190989"/>
    </source>
</evidence>
<evidence type="ECO:0000256" key="3">
    <source>
        <dbReference type="ARBA" id="ARBA00022491"/>
    </source>
</evidence>
<organism evidence="10 11">
    <name type="scientific">Novosphingobium mathurense</name>
    <dbReference type="NCBI Taxonomy" id="428990"/>
    <lineage>
        <taxon>Bacteria</taxon>
        <taxon>Pseudomonadati</taxon>
        <taxon>Pseudomonadota</taxon>
        <taxon>Alphaproteobacteria</taxon>
        <taxon>Sphingomonadales</taxon>
        <taxon>Sphingomonadaceae</taxon>
        <taxon>Novosphingobium</taxon>
    </lineage>
</organism>
<dbReference type="NCBIfam" id="TIGR03824">
    <property type="entry name" value="FlgM_jcvi"/>
    <property type="match status" value="1"/>
</dbReference>
<dbReference type="RefSeq" id="WP_054945501.1">
    <property type="nucleotide sequence ID" value="NZ_FVZE01000002.1"/>
</dbReference>
<accession>A0A1U6HI45</accession>
<feature type="domain" description="Anti-sigma-28 factor FlgM C-terminal" evidence="9">
    <location>
        <begin position="63"/>
        <end position="97"/>
    </location>
</feature>
<evidence type="ECO:0000256" key="5">
    <source>
        <dbReference type="ARBA" id="ARBA00023015"/>
    </source>
</evidence>
<protein>
    <recommendedName>
        <fullName evidence="2">Negative regulator of flagellin synthesis</fullName>
    </recommendedName>
    <alternativeName>
        <fullName evidence="8">Anti-sigma-28 factor</fullName>
    </alternativeName>
</protein>
<evidence type="ECO:0000256" key="8">
    <source>
        <dbReference type="ARBA" id="ARBA00030117"/>
    </source>
</evidence>
<evidence type="ECO:0000256" key="1">
    <source>
        <dbReference type="ARBA" id="ARBA00005322"/>
    </source>
</evidence>
<evidence type="ECO:0000259" key="9">
    <source>
        <dbReference type="Pfam" id="PF04316"/>
    </source>
</evidence>
<proteinExistence type="inferred from homology"/>
<reference evidence="11" key="1">
    <citation type="submission" date="2017-02" db="EMBL/GenBank/DDBJ databases">
        <authorList>
            <person name="Varghese N."/>
            <person name="Submissions S."/>
        </authorList>
    </citation>
    <scope>NUCLEOTIDE SEQUENCE [LARGE SCALE GENOMIC DNA]</scope>
    <source>
        <strain evidence="11">SM117</strain>
    </source>
</reference>
<dbReference type="InterPro" id="IPR031316">
    <property type="entry name" value="FlgM_C"/>
</dbReference>
<gene>
    <name evidence="10" type="ORF">SAMN06295987_102472</name>
</gene>
<keyword evidence="4" id="KW-1005">Bacterial flagellum biogenesis</keyword>
<dbReference type="InterPro" id="IPR007412">
    <property type="entry name" value="FlgM"/>
</dbReference>
<dbReference type="SUPFAM" id="SSF101498">
    <property type="entry name" value="Anti-sigma factor FlgM"/>
    <property type="match status" value="1"/>
</dbReference>
<dbReference type="STRING" id="428990.SAMN06295987_102472"/>
<dbReference type="AlphaFoldDB" id="A0A1U6HI45"/>
<evidence type="ECO:0000256" key="6">
    <source>
        <dbReference type="ARBA" id="ARBA00023163"/>
    </source>
</evidence>
<evidence type="ECO:0000256" key="2">
    <source>
        <dbReference type="ARBA" id="ARBA00017823"/>
    </source>
</evidence>
<evidence type="ECO:0000256" key="4">
    <source>
        <dbReference type="ARBA" id="ARBA00022795"/>
    </source>
</evidence>
<dbReference type="InterPro" id="IPR035890">
    <property type="entry name" value="Anti-sigma-28_factor_FlgM_sf"/>
</dbReference>
<keyword evidence="5" id="KW-0805">Transcription regulation</keyword>